<proteinExistence type="predicted"/>
<sequence length="75" mass="8721">MQCIFAPLFLPLVLTAAGTFRNCVLYRIKLWIWLWLREYIFIRESSRRAFALVCIDSIVHGSERPVSISTCGWEG</sequence>
<dbReference type="AlphaFoldDB" id="A0A2M4CCQ0"/>
<protein>
    <submittedName>
        <fullName evidence="1">Putative secreted protein</fullName>
    </submittedName>
</protein>
<name>A0A2M4CCQ0_9DIPT</name>
<organism evidence="1">
    <name type="scientific">Anopheles marajoara</name>
    <dbReference type="NCBI Taxonomy" id="58244"/>
    <lineage>
        <taxon>Eukaryota</taxon>
        <taxon>Metazoa</taxon>
        <taxon>Ecdysozoa</taxon>
        <taxon>Arthropoda</taxon>
        <taxon>Hexapoda</taxon>
        <taxon>Insecta</taxon>
        <taxon>Pterygota</taxon>
        <taxon>Neoptera</taxon>
        <taxon>Endopterygota</taxon>
        <taxon>Diptera</taxon>
        <taxon>Nematocera</taxon>
        <taxon>Culicoidea</taxon>
        <taxon>Culicidae</taxon>
        <taxon>Anophelinae</taxon>
        <taxon>Anopheles</taxon>
    </lineage>
</organism>
<reference evidence="1" key="1">
    <citation type="submission" date="2018-01" db="EMBL/GenBank/DDBJ databases">
        <title>An insight into the sialome of Amazonian anophelines.</title>
        <authorList>
            <person name="Ribeiro J.M."/>
            <person name="Scarpassa V."/>
            <person name="Calvo E."/>
        </authorList>
    </citation>
    <scope>NUCLEOTIDE SEQUENCE</scope>
    <source>
        <tissue evidence="1">Salivary glands</tissue>
    </source>
</reference>
<dbReference type="EMBL" id="GGFJ01013986">
    <property type="protein sequence ID" value="MBW63127.1"/>
    <property type="molecule type" value="Transcribed_RNA"/>
</dbReference>
<evidence type="ECO:0000313" key="1">
    <source>
        <dbReference type="EMBL" id="MBW63127.1"/>
    </source>
</evidence>
<accession>A0A2M4CCQ0</accession>